<keyword evidence="3" id="KW-1003">Cell membrane</keyword>
<dbReference type="PANTHER" id="PTHR11795">
    <property type="entry name" value="BRANCHED-CHAIN AMINO ACID TRANSPORT SYSTEM PERMEASE PROTEIN LIVH"/>
    <property type="match status" value="1"/>
</dbReference>
<feature type="transmembrane region" description="Helical" evidence="9">
    <location>
        <begin position="37"/>
        <end position="57"/>
    </location>
</feature>
<proteinExistence type="inferred from homology"/>
<dbReference type="InterPro" id="IPR001851">
    <property type="entry name" value="ABC_transp_permease"/>
</dbReference>
<evidence type="ECO:0000256" key="6">
    <source>
        <dbReference type="ARBA" id="ARBA00022989"/>
    </source>
</evidence>
<feature type="transmembrane region" description="Helical" evidence="9">
    <location>
        <begin position="243"/>
        <end position="261"/>
    </location>
</feature>
<feature type="transmembrane region" description="Helical" evidence="9">
    <location>
        <begin position="191"/>
        <end position="212"/>
    </location>
</feature>
<sequence length="293" mass="30881">MLAQQVLNGVVLGAIYSLFSLGFTVIFGVLHVINLMYGVFFAFGAYVSLWAATALGLSMLPAIVLSAVVTGIAAIILDAVIVTPLRRRKERYLTSLLATMGMSLFMYSLFTRLFGAEPMRFPAGFGNEHAISIGGVAANYLQLTILAIVLVVVTGLFWFLKKTRWGVAVRGVGDHETAALLVGLSPFRTTALVSFIGGALAAVAGTLIGLNFNAVQPFMGETMMLQGFAVVVIGGLGSMPGALLAGMLLGVIEILVTAYLSSAYRDAVTFALLLGTLWVLPQGLMPAAIAKKV</sequence>
<protein>
    <submittedName>
        <fullName evidence="10">Amino acid/amide ABC transporter membrane protein 1, HAAT family</fullName>
    </submittedName>
</protein>
<dbReference type="Proteomes" id="UP000019146">
    <property type="component" value="Chromosome 2"/>
</dbReference>
<feature type="transmembrane region" description="Helical" evidence="9">
    <location>
        <begin position="130"/>
        <end position="160"/>
    </location>
</feature>
<dbReference type="GeneID" id="69972116"/>
<accession>A0A0P0RI24</accession>
<keyword evidence="4 9" id="KW-0812">Transmembrane</keyword>
<feature type="transmembrane region" description="Helical" evidence="9">
    <location>
        <begin position="63"/>
        <end position="85"/>
    </location>
</feature>
<keyword evidence="2" id="KW-0813">Transport</keyword>
<dbReference type="PANTHER" id="PTHR11795:SF445">
    <property type="entry name" value="AMINO ACID ABC TRANSPORTER PERMEASE PROTEIN"/>
    <property type="match status" value="1"/>
</dbReference>
<dbReference type="KEGG" id="bcai:K788_0000540"/>
<evidence type="ECO:0000256" key="8">
    <source>
        <dbReference type="ARBA" id="ARBA00037998"/>
    </source>
</evidence>
<reference evidence="10 11" key="1">
    <citation type="journal article" date="2014" name="Genome Announc.">
        <title>Draft Genome Sequence of the Haloacid-Degrading Burkholderia caribensis Strain MBA4.</title>
        <authorList>
            <person name="Pan Y."/>
            <person name="Kong K.F."/>
            <person name="Tsang J.S."/>
        </authorList>
    </citation>
    <scope>NUCLEOTIDE SEQUENCE [LARGE SCALE GENOMIC DNA]</scope>
    <source>
        <strain evidence="10 11">MBA4</strain>
    </source>
</reference>
<evidence type="ECO:0000256" key="2">
    <source>
        <dbReference type="ARBA" id="ARBA00022448"/>
    </source>
</evidence>
<evidence type="ECO:0000256" key="3">
    <source>
        <dbReference type="ARBA" id="ARBA00022475"/>
    </source>
</evidence>
<evidence type="ECO:0000256" key="9">
    <source>
        <dbReference type="SAM" id="Phobius"/>
    </source>
</evidence>
<evidence type="ECO:0000313" key="10">
    <source>
        <dbReference type="EMBL" id="ALL68400.1"/>
    </source>
</evidence>
<dbReference type="EMBL" id="CP012747">
    <property type="protein sequence ID" value="ALL68400.1"/>
    <property type="molecule type" value="Genomic_DNA"/>
</dbReference>
<name>A0A0P0RI24_9BURK</name>
<dbReference type="GO" id="GO:0006865">
    <property type="term" value="P:amino acid transport"/>
    <property type="evidence" value="ECO:0007669"/>
    <property type="project" value="UniProtKB-KW"/>
</dbReference>
<feature type="transmembrane region" description="Helical" evidence="9">
    <location>
        <begin position="267"/>
        <end position="290"/>
    </location>
</feature>
<feature type="transmembrane region" description="Helical" evidence="9">
    <location>
        <begin position="6"/>
        <end position="30"/>
    </location>
</feature>
<dbReference type="CDD" id="cd06582">
    <property type="entry name" value="TM_PBP1_LivH_like"/>
    <property type="match status" value="1"/>
</dbReference>
<comment type="subcellular location">
    <subcellularLocation>
        <location evidence="1">Cell membrane</location>
        <topology evidence="1">Multi-pass membrane protein</topology>
    </subcellularLocation>
</comment>
<evidence type="ECO:0000256" key="4">
    <source>
        <dbReference type="ARBA" id="ARBA00022692"/>
    </source>
</evidence>
<dbReference type="Pfam" id="PF02653">
    <property type="entry name" value="BPD_transp_2"/>
    <property type="match status" value="1"/>
</dbReference>
<evidence type="ECO:0000256" key="1">
    <source>
        <dbReference type="ARBA" id="ARBA00004651"/>
    </source>
</evidence>
<keyword evidence="7 9" id="KW-0472">Membrane</keyword>
<dbReference type="InterPro" id="IPR052157">
    <property type="entry name" value="BCAA_transport_permease"/>
</dbReference>
<evidence type="ECO:0000256" key="5">
    <source>
        <dbReference type="ARBA" id="ARBA00022970"/>
    </source>
</evidence>
<dbReference type="GO" id="GO:0022857">
    <property type="term" value="F:transmembrane transporter activity"/>
    <property type="evidence" value="ECO:0007669"/>
    <property type="project" value="InterPro"/>
</dbReference>
<dbReference type="RefSeq" id="WP_035998284.1">
    <property type="nucleotide sequence ID" value="NZ_CP012747.1"/>
</dbReference>
<dbReference type="AlphaFoldDB" id="A0A0P0RI24"/>
<evidence type="ECO:0000313" key="11">
    <source>
        <dbReference type="Proteomes" id="UP000019146"/>
    </source>
</evidence>
<comment type="similarity">
    <text evidence="8">Belongs to the binding-protein-dependent transport system permease family. LivHM subfamily.</text>
</comment>
<evidence type="ECO:0000256" key="7">
    <source>
        <dbReference type="ARBA" id="ARBA00023136"/>
    </source>
</evidence>
<organism evidence="10 11">
    <name type="scientific">Paraburkholderia caribensis MBA4</name>
    <dbReference type="NCBI Taxonomy" id="1323664"/>
    <lineage>
        <taxon>Bacteria</taxon>
        <taxon>Pseudomonadati</taxon>
        <taxon>Pseudomonadota</taxon>
        <taxon>Betaproteobacteria</taxon>
        <taxon>Burkholderiales</taxon>
        <taxon>Burkholderiaceae</taxon>
        <taxon>Paraburkholderia</taxon>
    </lineage>
</organism>
<keyword evidence="6 9" id="KW-1133">Transmembrane helix</keyword>
<feature type="transmembrane region" description="Helical" evidence="9">
    <location>
        <begin position="92"/>
        <end position="110"/>
    </location>
</feature>
<keyword evidence="5" id="KW-0029">Amino-acid transport</keyword>
<dbReference type="GO" id="GO:0005886">
    <property type="term" value="C:plasma membrane"/>
    <property type="evidence" value="ECO:0007669"/>
    <property type="project" value="UniProtKB-SubCell"/>
</dbReference>
<gene>
    <name evidence="10" type="ORF">K788_0000540</name>
</gene>